<comment type="caution">
    <text evidence="2">The sequence shown here is derived from an EMBL/GenBank/DDBJ whole genome shotgun (WGS) entry which is preliminary data.</text>
</comment>
<dbReference type="InterPro" id="IPR053729">
    <property type="entry name" value="MAD2L1BP_domain_sf"/>
</dbReference>
<gene>
    <name evidence="2" type="primary">RvY_01425-1</name>
    <name evidence="2" type="synonym">RvY_01425.1</name>
    <name evidence="2" type="ORF">RvY_01425</name>
</gene>
<feature type="region of interest" description="Disordered" evidence="1">
    <location>
        <begin position="247"/>
        <end position="296"/>
    </location>
</feature>
<dbReference type="Proteomes" id="UP000186922">
    <property type="component" value="Unassembled WGS sequence"/>
</dbReference>
<dbReference type="GO" id="GO:0005634">
    <property type="term" value="C:nucleus"/>
    <property type="evidence" value="ECO:0007669"/>
    <property type="project" value="InterPro"/>
</dbReference>
<dbReference type="PANTHER" id="PTHR15681">
    <property type="entry name" value="MAD2L1-BINDING PROTEIN"/>
    <property type="match status" value="1"/>
</dbReference>
<protein>
    <submittedName>
        <fullName evidence="2">Uncharacterized protein</fullName>
    </submittedName>
</protein>
<dbReference type="InterPro" id="IPR009511">
    <property type="entry name" value="MAD1/Cdc20-bound-Mad2-bd"/>
</dbReference>
<evidence type="ECO:0000256" key="1">
    <source>
        <dbReference type="SAM" id="MobiDB-lite"/>
    </source>
</evidence>
<dbReference type="Gene3D" id="3.30.900.20">
    <property type="match status" value="1"/>
</dbReference>
<evidence type="ECO:0000313" key="3">
    <source>
        <dbReference type="Proteomes" id="UP000186922"/>
    </source>
</evidence>
<accession>A0A1D1UG95</accession>
<dbReference type="GO" id="GO:0007096">
    <property type="term" value="P:regulation of exit from mitosis"/>
    <property type="evidence" value="ECO:0007669"/>
    <property type="project" value="InterPro"/>
</dbReference>
<dbReference type="EMBL" id="BDGG01000001">
    <property type="protein sequence ID" value="GAU88789.1"/>
    <property type="molecule type" value="Genomic_DNA"/>
</dbReference>
<organism evidence="2 3">
    <name type="scientific">Ramazzottius varieornatus</name>
    <name type="common">Water bear</name>
    <name type="synonym">Tardigrade</name>
    <dbReference type="NCBI Taxonomy" id="947166"/>
    <lineage>
        <taxon>Eukaryota</taxon>
        <taxon>Metazoa</taxon>
        <taxon>Ecdysozoa</taxon>
        <taxon>Tardigrada</taxon>
        <taxon>Eutardigrada</taxon>
        <taxon>Parachela</taxon>
        <taxon>Hypsibioidea</taxon>
        <taxon>Ramazzottiidae</taxon>
        <taxon>Ramazzottius</taxon>
    </lineage>
</organism>
<evidence type="ECO:0000313" key="2">
    <source>
        <dbReference type="EMBL" id="GAU88789.1"/>
    </source>
</evidence>
<dbReference type="PANTHER" id="PTHR15681:SF1">
    <property type="entry name" value="MAD2L1-BINDING PROTEIN"/>
    <property type="match status" value="1"/>
</dbReference>
<reference evidence="2 3" key="1">
    <citation type="journal article" date="2016" name="Nat. Commun.">
        <title>Extremotolerant tardigrade genome and improved radiotolerance of human cultured cells by tardigrade-unique protein.</title>
        <authorList>
            <person name="Hashimoto T."/>
            <person name="Horikawa D.D."/>
            <person name="Saito Y."/>
            <person name="Kuwahara H."/>
            <person name="Kozuka-Hata H."/>
            <person name="Shin-I T."/>
            <person name="Minakuchi Y."/>
            <person name="Ohishi K."/>
            <person name="Motoyama A."/>
            <person name="Aizu T."/>
            <person name="Enomoto A."/>
            <person name="Kondo K."/>
            <person name="Tanaka S."/>
            <person name="Hara Y."/>
            <person name="Koshikawa S."/>
            <person name="Sagara H."/>
            <person name="Miura T."/>
            <person name="Yokobori S."/>
            <person name="Miyagawa K."/>
            <person name="Suzuki Y."/>
            <person name="Kubo T."/>
            <person name="Oyama M."/>
            <person name="Kohara Y."/>
            <person name="Fujiyama A."/>
            <person name="Arakawa K."/>
            <person name="Katayama T."/>
            <person name="Toyoda A."/>
            <person name="Kunieda T."/>
        </authorList>
    </citation>
    <scope>NUCLEOTIDE SEQUENCE [LARGE SCALE GENOMIC DNA]</scope>
    <source>
        <strain evidence="2 3">YOKOZUNA-1</strain>
    </source>
</reference>
<dbReference type="OrthoDB" id="6334764at2759"/>
<feature type="compositionally biased region" description="Acidic residues" evidence="1">
    <location>
        <begin position="269"/>
        <end position="288"/>
    </location>
</feature>
<sequence>MNVPNCRYLEVPVNNDFTAQELGYIVTGILKQVLFQRDQMPMPYDILDCHLRSGRRLPNVERLTLLRNQLSSVFDSLDQAFTVSSFLLDQVVLLLGSTRFNAREMHTITVPGHSSKFRRVLRTFRTEELNATLRKILEADVCCNFPPSDITSVHLFLRGCPLDMDNSLLDHFEPLMRFVPQVSPRFYKSIFDLKFAGQGRLTKRSTFQRSGSHLNVRRKSDIERAEREEIRKNLFVESDTCRVVEQDLQEEDDGGIDDDGTSDSSNGEESSDDPDTSSELENSSEDSIVENSIDGPQPLVWYRSKIPISGWVPH</sequence>
<name>A0A1D1UG95_RAMVA</name>
<keyword evidence="3" id="KW-1185">Reference proteome</keyword>
<proteinExistence type="predicted"/>
<feature type="compositionally biased region" description="Acidic residues" evidence="1">
    <location>
        <begin position="247"/>
        <end position="261"/>
    </location>
</feature>
<dbReference type="AlphaFoldDB" id="A0A1D1UG95"/>